<dbReference type="EMBL" id="JACHXU010000005">
    <property type="protein sequence ID" value="MBB3206139.1"/>
    <property type="molecule type" value="Genomic_DNA"/>
</dbReference>
<evidence type="ECO:0000256" key="2">
    <source>
        <dbReference type="ARBA" id="ARBA00004651"/>
    </source>
</evidence>
<comment type="catalytic activity">
    <reaction evidence="1">
        <text>ATP + protein L-histidine = ADP + protein N-phospho-L-histidine.</text>
        <dbReference type="EC" id="2.7.13.3"/>
    </reaction>
</comment>
<dbReference type="InterPro" id="IPR036890">
    <property type="entry name" value="HATPase_C_sf"/>
</dbReference>
<comment type="subunit">
    <text evidence="14">At low DSF concentrations, interacts with RpfF.</text>
</comment>
<dbReference type="CDD" id="cd16922">
    <property type="entry name" value="HATPase_EvgS-ArcB-TorS-like"/>
    <property type="match status" value="1"/>
</dbReference>
<evidence type="ECO:0000256" key="5">
    <source>
        <dbReference type="ARBA" id="ARBA00022553"/>
    </source>
</evidence>
<dbReference type="FunFam" id="1.10.287.130:FF:000002">
    <property type="entry name" value="Two-component osmosensing histidine kinase"/>
    <property type="match status" value="1"/>
</dbReference>
<keyword evidence="4" id="KW-1003">Cell membrane</keyword>
<dbReference type="Gene3D" id="3.30.450.20">
    <property type="entry name" value="PAS domain"/>
    <property type="match status" value="1"/>
</dbReference>
<evidence type="ECO:0000256" key="12">
    <source>
        <dbReference type="ARBA" id="ARBA00023012"/>
    </source>
</evidence>
<name>A0A7W5H571_9BACT</name>
<dbReference type="Proteomes" id="UP000536179">
    <property type="component" value="Unassembled WGS sequence"/>
</dbReference>
<evidence type="ECO:0000256" key="10">
    <source>
        <dbReference type="ARBA" id="ARBA00022840"/>
    </source>
</evidence>
<evidence type="ECO:0000256" key="9">
    <source>
        <dbReference type="ARBA" id="ARBA00022777"/>
    </source>
</evidence>
<feature type="region of interest" description="Disordered" evidence="18">
    <location>
        <begin position="408"/>
        <end position="434"/>
    </location>
</feature>
<evidence type="ECO:0000259" key="20">
    <source>
        <dbReference type="PROSITE" id="PS50110"/>
    </source>
</evidence>
<dbReference type="InterPro" id="IPR001789">
    <property type="entry name" value="Sig_transdc_resp-reg_receiver"/>
</dbReference>
<evidence type="ECO:0000256" key="7">
    <source>
        <dbReference type="ARBA" id="ARBA00022692"/>
    </source>
</evidence>
<dbReference type="InterPro" id="IPR000014">
    <property type="entry name" value="PAS"/>
</dbReference>
<dbReference type="PROSITE" id="PS50112">
    <property type="entry name" value="PAS"/>
    <property type="match status" value="1"/>
</dbReference>
<dbReference type="Pfam" id="PF02518">
    <property type="entry name" value="HATPase_c"/>
    <property type="match status" value="1"/>
</dbReference>
<accession>A0A7W5H571</accession>
<dbReference type="SUPFAM" id="SSF55874">
    <property type="entry name" value="ATPase domain of HSP90 chaperone/DNA topoisomerase II/histidine kinase"/>
    <property type="match status" value="1"/>
</dbReference>
<evidence type="ECO:0000259" key="22">
    <source>
        <dbReference type="PROSITE" id="PS50113"/>
    </source>
</evidence>
<dbReference type="Gene3D" id="3.30.565.10">
    <property type="entry name" value="Histidine kinase-like ATPase, C-terminal domain"/>
    <property type="match status" value="1"/>
</dbReference>
<evidence type="ECO:0000256" key="16">
    <source>
        <dbReference type="PROSITE-ProRule" id="PRU00110"/>
    </source>
</evidence>
<dbReference type="Gene3D" id="1.20.120.160">
    <property type="entry name" value="HPT domain"/>
    <property type="match status" value="1"/>
</dbReference>
<dbReference type="Gene3D" id="1.10.287.130">
    <property type="match status" value="1"/>
</dbReference>
<feature type="compositionally biased region" description="Polar residues" evidence="18">
    <location>
        <begin position="408"/>
        <end position="417"/>
    </location>
</feature>
<dbReference type="InterPro" id="IPR004358">
    <property type="entry name" value="Sig_transdc_His_kin-like_C"/>
</dbReference>
<dbReference type="SUPFAM" id="SSF52172">
    <property type="entry name" value="CheY-like"/>
    <property type="match status" value="2"/>
</dbReference>
<dbReference type="InterPro" id="IPR005467">
    <property type="entry name" value="His_kinase_dom"/>
</dbReference>
<evidence type="ECO:0000256" key="17">
    <source>
        <dbReference type="PROSITE-ProRule" id="PRU00169"/>
    </source>
</evidence>
<dbReference type="InterPro" id="IPR003594">
    <property type="entry name" value="HATPase_dom"/>
</dbReference>
<dbReference type="InterPro" id="IPR035965">
    <property type="entry name" value="PAS-like_dom_sf"/>
</dbReference>
<dbReference type="Pfam" id="PF00072">
    <property type="entry name" value="Response_reg"/>
    <property type="match status" value="2"/>
</dbReference>
<feature type="domain" description="PAS" evidence="21">
    <location>
        <begin position="36"/>
        <end position="107"/>
    </location>
</feature>
<dbReference type="SMART" id="SM00091">
    <property type="entry name" value="PAS"/>
    <property type="match status" value="1"/>
</dbReference>
<feature type="domain" description="Response regulatory" evidence="20">
    <location>
        <begin position="586"/>
        <end position="704"/>
    </location>
</feature>
<evidence type="ECO:0000313" key="24">
    <source>
        <dbReference type="EMBL" id="MBB3206139.1"/>
    </source>
</evidence>
<feature type="region of interest" description="Disordered" evidence="18">
    <location>
        <begin position="1"/>
        <end position="25"/>
    </location>
</feature>
<dbReference type="InterPro" id="IPR036641">
    <property type="entry name" value="HPT_dom_sf"/>
</dbReference>
<evidence type="ECO:0000256" key="6">
    <source>
        <dbReference type="ARBA" id="ARBA00022679"/>
    </source>
</evidence>
<dbReference type="CDD" id="cd17546">
    <property type="entry name" value="REC_hyHK_CKI1_RcsC-like"/>
    <property type="match status" value="2"/>
</dbReference>
<reference evidence="24 25" key="1">
    <citation type="submission" date="2020-08" db="EMBL/GenBank/DDBJ databases">
        <title>Genomic Encyclopedia of Type Strains, Phase III (KMG-III): the genomes of soil and plant-associated and newly described type strains.</title>
        <authorList>
            <person name="Whitman W."/>
        </authorList>
    </citation>
    <scope>NUCLEOTIDE SEQUENCE [LARGE SCALE GENOMIC DNA]</scope>
    <source>
        <strain evidence="24 25">CECT 8075</strain>
    </source>
</reference>
<dbReference type="PROSITE" id="PS50109">
    <property type="entry name" value="HIS_KIN"/>
    <property type="match status" value="1"/>
</dbReference>
<keyword evidence="11" id="KW-1133">Transmembrane helix</keyword>
<dbReference type="SMART" id="SM00388">
    <property type="entry name" value="HisKA"/>
    <property type="match status" value="1"/>
</dbReference>
<dbReference type="CDD" id="cd00082">
    <property type="entry name" value="HisKA"/>
    <property type="match status" value="1"/>
</dbReference>
<dbReference type="PROSITE" id="PS50110">
    <property type="entry name" value="RESPONSE_REGULATORY"/>
    <property type="match status" value="2"/>
</dbReference>
<feature type="domain" description="PAC" evidence="22">
    <location>
        <begin position="110"/>
        <end position="162"/>
    </location>
</feature>
<evidence type="ECO:0000313" key="25">
    <source>
        <dbReference type="Proteomes" id="UP000536179"/>
    </source>
</evidence>
<evidence type="ECO:0000259" key="23">
    <source>
        <dbReference type="PROSITE" id="PS50894"/>
    </source>
</evidence>
<dbReference type="RefSeq" id="WP_246419334.1">
    <property type="nucleotide sequence ID" value="NZ_JACHXU010000005.1"/>
</dbReference>
<dbReference type="InterPro" id="IPR000700">
    <property type="entry name" value="PAS-assoc_C"/>
</dbReference>
<feature type="domain" description="Response regulatory" evidence="20">
    <location>
        <begin position="437"/>
        <end position="558"/>
    </location>
</feature>
<dbReference type="PRINTS" id="PR00344">
    <property type="entry name" value="BCTRLSENSOR"/>
</dbReference>
<evidence type="ECO:0000256" key="4">
    <source>
        <dbReference type="ARBA" id="ARBA00022475"/>
    </source>
</evidence>
<evidence type="ECO:0000256" key="14">
    <source>
        <dbReference type="ARBA" id="ARBA00064003"/>
    </source>
</evidence>
<keyword evidence="10" id="KW-0067">ATP-binding</keyword>
<dbReference type="PANTHER" id="PTHR45339:SF1">
    <property type="entry name" value="HYBRID SIGNAL TRANSDUCTION HISTIDINE KINASE J"/>
    <property type="match status" value="1"/>
</dbReference>
<comment type="subcellular location">
    <subcellularLocation>
        <location evidence="2">Cell membrane</location>
        <topology evidence="2">Multi-pass membrane protein</topology>
    </subcellularLocation>
</comment>
<dbReference type="PROSITE" id="PS50894">
    <property type="entry name" value="HPT"/>
    <property type="match status" value="1"/>
</dbReference>
<evidence type="ECO:0000256" key="8">
    <source>
        <dbReference type="ARBA" id="ARBA00022741"/>
    </source>
</evidence>
<dbReference type="SUPFAM" id="SSF47384">
    <property type="entry name" value="Homodimeric domain of signal transducing histidine kinase"/>
    <property type="match status" value="1"/>
</dbReference>
<proteinExistence type="predicted"/>
<dbReference type="CDD" id="cd00130">
    <property type="entry name" value="PAS"/>
    <property type="match status" value="1"/>
</dbReference>
<keyword evidence="9" id="KW-0418">Kinase</keyword>
<feature type="domain" description="Histidine kinase" evidence="19">
    <location>
        <begin position="180"/>
        <end position="401"/>
    </location>
</feature>
<dbReference type="InterPro" id="IPR011006">
    <property type="entry name" value="CheY-like_superfamily"/>
</dbReference>
<dbReference type="NCBIfam" id="TIGR00229">
    <property type="entry name" value="sensory_box"/>
    <property type="match status" value="1"/>
</dbReference>
<feature type="domain" description="HPt" evidence="23">
    <location>
        <begin position="738"/>
        <end position="831"/>
    </location>
</feature>
<dbReference type="Gene3D" id="3.40.50.2300">
    <property type="match status" value="2"/>
</dbReference>
<evidence type="ECO:0000256" key="13">
    <source>
        <dbReference type="ARBA" id="ARBA00023136"/>
    </source>
</evidence>
<feature type="modified residue" description="4-aspartylphosphate" evidence="17">
    <location>
        <position position="491"/>
    </location>
</feature>
<dbReference type="SMART" id="SM00387">
    <property type="entry name" value="HATPase_c"/>
    <property type="match status" value="1"/>
</dbReference>
<keyword evidence="8" id="KW-0547">Nucleotide-binding</keyword>
<keyword evidence="5 17" id="KW-0597">Phosphoprotein</keyword>
<evidence type="ECO:0000256" key="1">
    <source>
        <dbReference type="ARBA" id="ARBA00000085"/>
    </source>
</evidence>
<organism evidence="24 25">
    <name type="scientific">Aporhodopirellula rubra</name>
    <dbReference type="NCBI Taxonomy" id="980271"/>
    <lineage>
        <taxon>Bacteria</taxon>
        <taxon>Pseudomonadati</taxon>
        <taxon>Planctomycetota</taxon>
        <taxon>Planctomycetia</taxon>
        <taxon>Pirellulales</taxon>
        <taxon>Pirellulaceae</taxon>
        <taxon>Aporhodopirellula</taxon>
    </lineage>
</organism>
<evidence type="ECO:0000259" key="19">
    <source>
        <dbReference type="PROSITE" id="PS50109"/>
    </source>
</evidence>
<dbReference type="InterPro" id="IPR003661">
    <property type="entry name" value="HisK_dim/P_dom"/>
</dbReference>
<comment type="caution">
    <text evidence="17">Lacks conserved residue(s) required for the propagation of feature annotation.</text>
</comment>
<dbReference type="SUPFAM" id="SSF47226">
    <property type="entry name" value="Histidine-containing phosphotransfer domain, HPT domain"/>
    <property type="match status" value="1"/>
</dbReference>
<feature type="compositionally biased region" description="Polar residues" evidence="18">
    <location>
        <begin position="12"/>
        <end position="25"/>
    </location>
</feature>
<evidence type="ECO:0000256" key="18">
    <source>
        <dbReference type="SAM" id="MobiDB-lite"/>
    </source>
</evidence>
<keyword evidence="6" id="KW-0808">Transferase</keyword>
<dbReference type="InterPro" id="IPR036097">
    <property type="entry name" value="HisK_dim/P_sf"/>
</dbReference>
<protein>
    <recommendedName>
        <fullName evidence="15">Sensory/regulatory protein RpfC</fullName>
        <ecNumber evidence="3">2.7.13.3</ecNumber>
    </recommendedName>
</protein>
<dbReference type="SUPFAM" id="SSF55785">
    <property type="entry name" value="PYP-like sensor domain (PAS domain)"/>
    <property type="match status" value="1"/>
</dbReference>
<dbReference type="PANTHER" id="PTHR45339">
    <property type="entry name" value="HYBRID SIGNAL TRANSDUCTION HISTIDINE KINASE J"/>
    <property type="match status" value="1"/>
</dbReference>
<dbReference type="InterPro" id="IPR008207">
    <property type="entry name" value="Sig_transdc_His_kin_Hpt_dom"/>
</dbReference>
<dbReference type="AlphaFoldDB" id="A0A7W5H571"/>
<evidence type="ECO:0000256" key="3">
    <source>
        <dbReference type="ARBA" id="ARBA00012438"/>
    </source>
</evidence>
<dbReference type="FunFam" id="3.30.565.10:FF:000010">
    <property type="entry name" value="Sensor histidine kinase RcsC"/>
    <property type="match status" value="1"/>
</dbReference>
<dbReference type="GO" id="GO:0000155">
    <property type="term" value="F:phosphorelay sensor kinase activity"/>
    <property type="evidence" value="ECO:0007669"/>
    <property type="project" value="InterPro"/>
</dbReference>
<keyword evidence="7" id="KW-0812">Transmembrane</keyword>
<feature type="modified residue" description="Phosphohistidine" evidence="16">
    <location>
        <position position="777"/>
    </location>
</feature>
<dbReference type="GO" id="GO:0005524">
    <property type="term" value="F:ATP binding"/>
    <property type="evidence" value="ECO:0007669"/>
    <property type="project" value="UniProtKB-KW"/>
</dbReference>
<evidence type="ECO:0000256" key="11">
    <source>
        <dbReference type="ARBA" id="ARBA00022989"/>
    </source>
</evidence>
<dbReference type="PROSITE" id="PS50113">
    <property type="entry name" value="PAC"/>
    <property type="match status" value="1"/>
</dbReference>
<evidence type="ECO:0000256" key="15">
    <source>
        <dbReference type="ARBA" id="ARBA00068150"/>
    </source>
</evidence>
<dbReference type="Pfam" id="PF13426">
    <property type="entry name" value="PAS_9"/>
    <property type="match status" value="1"/>
</dbReference>
<comment type="caution">
    <text evidence="24">The sequence shown here is derived from an EMBL/GenBank/DDBJ whole genome shotgun (WGS) entry which is preliminary data.</text>
</comment>
<keyword evidence="13" id="KW-0472">Membrane</keyword>
<dbReference type="GO" id="GO:0005886">
    <property type="term" value="C:plasma membrane"/>
    <property type="evidence" value="ECO:0007669"/>
    <property type="project" value="UniProtKB-SubCell"/>
</dbReference>
<dbReference type="EC" id="2.7.13.3" evidence="3"/>
<keyword evidence="25" id="KW-1185">Reference proteome</keyword>
<keyword evidence="12" id="KW-0902">Two-component regulatory system</keyword>
<gene>
    <name evidence="24" type="ORF">FHS27_001947</name>
</gene>
<sequence length="835" mass="92438">MATKAFQIRLPENQSPTQTSSDPINADTQAAADRDDLETLSLVVSRASNAILIMDSAGLIEWTNDAFSNLSGYASAEAVGHKLSDLVFGPSTDAETRKAISRTLNTGEELTTDVLQYRHDGTTLWVECKLIPVNDDVGRLSRWIVIESDVTRRRQTEEALLVAKKSAEANSRSKSEFLANMSHEIRTPLNAILGMTELALTTDLSREQRDYLQTVQTSADALLELLNDVLDISKIEAGKMEIDEVEFNLAEIIRETTKALAVRAHEKGLELAVHMPMTLPQELRGDPTRIRQILFNLIGNAIKFTETGEVVIDVEEQWQTDSEVCMHFSVKDTGVGIPKDRLNKIFEAFTQVDSSMARRFGGSGLGLTITSQLVRLMNGKLWVQSSEGKGSTFHFTLTMKLATNNSETSDPMLLSTSDTKHANRSTRPGHPSLNDRRVLIIDDNATNRRILNEMLTHWGMAATLCDSAARALMELETAARKDEPFDLVVLDAMMPVVDGFQLAKMIRKRRDLKPGTVLMLSSADHLNSQTRCDELGIDNYLVKPVSASTLHAAVVSVFDRSDSDVESSETVSRDGTFSRPSSPRLRILVVDDHQPNRKLVESILRRRGHDVRCECDGDAAVAAYRHDRFDAVLMEVQMPNRDGFSATQEIRAIETASGSHTPIIALTAHALQGDREKCLAAGMDCYLPKPIHAADLLNLVEQVAGGNVAINSESSETLAEQTTGSFNIASALHRMGGEVDLLKEHIGYVLNDMPQLLEMMSEAIEREDARQLQIAAHRLKSLVSSYDHEEARDIAQKIEIDAQRDRISEAAARIETLRPLLKTFAQAVDEYLQTK</sequence>
<dbReference type="SMART" id="SM00448">
    <property type="entry name" value="REC"/>
    <property type="match status" value="2"/>
</dbReference>
<dbReference type="Pfam" id="PF00512">
    <property type="entry name" value="HisKA"/>
    <property type="match status" value="1"/>
</dbReference>
<dbReference type="Pfam" id="PF01627">
    <property type="entry name" value="Hpt"/>
    <property type="match status" value="1"/>
</dbReference>
<evidence type="ECO:0000259" key="21">
    <source>
        <dbReference type="PROSITE" id="PS50112"/>
    </source>
</evidence>